<evidence type="ECO:0000313" key="2">
    <source>
        <dbReference type="Proteomes" id="UP000198281"/>
    </source>
</evidence>
<dbReference type="OrthoDB" id="9802050at2"/>
<reference evidence="2" key="1">
    <citation type="submission" date="2017-06" db="EMBL/GenBank/DDBJ databases">
        <authorList>
            <person name="Varghese N."/>
            <person name="Submissions S."/>
        </authorList>
    </citation>
    <scope>NUCLEOTIDE SEQUENCE [LARGE SCALE GENOMIC DNA]</scope>
    <source>
        <strain evidence="2">LNB2</strain>
    </source>
</reference>
<dbReference type="SUPFAM" id="SSF53187">
    <property type="entry name" value="Zn-dependent exopeptidases"/>
    <property type="match status" value="1"/>
</dbReference>
<keyword evidence="2" id="KW-1185">Reference proteome</keyword>
<keyword evidence="1" id="KW-0378">Hydrolase</keyword>
<accession>A0A239CBL9</accession>
<dbReference type="EMBL" id="FZOS01000002">
    <property type="protein sequence ID" value="SNS17282.1"/>
    <property type="molecule type" value="Genomic_DNA"/>
</dbReference>
<dbReference type="Proteomes" id="UP000198281">
    <property type="component" value="Unassembled WGS sequence"/>
</dbReference>
<organism evidence="1 2">
    <name type="scientific">Edaphosphingomonas laterariae</name>
    <dbReference type="NCBI Taxonomy" id="861865"/>
    <lineage>
        <taxon>Bacteria</taxon>
        <taxon>Pseudomonadati</taxon>
        <taxon>Pseudomonadota</taxon>
        <taxon>Alphaproteobacteria</taxon>
        <taxon>Sphingomonadales</taxon>
        <taxon>Rhizorhabdaceae</taxon>
        <taxon>Edaphosphingomonas</taxon>
    </lineage>
</organism>
<dbReference type="InterPro" id="IPR007709">
    <property type="entry name" value="N-FG_amidohydro"/>
</dbReference>
<evidence type="ECO:0000313" key="1">
    <source>
        <dbReference type="EMBL" id="SNS17282.1"/>
    </source>
</evidence>
<name>A0A239CBL9_9SPHN</name>
<dbReference type="AlphaFoldDB" id="A0A239CBL9"/>
<protein>
    <submittedName>
        <fullName evidence="1">N-formylglutamate amidohydrolase</fullName>
    </submittedName>
</protein>
<dbReference type="GO" id="GO:0016787">
    <property type="term" value="F:hydrolase activity"/>
    <property type="evidence" value="ECO:0007669"/>
    <property type="project" value="UniProtKB-KW"/>
</dbReference>
<sequence>MSADPISPDRGPGFIRLGPSSPICPVVLSVPHAGREYPATLLAMARVPRDRLEALEDRYADTLIDDAVTAGTTAFVATRARPWIDLNRDEREVDSGMIDPPPRAQMLVSSAKVRGGLGLVPRRLASTGELWSRRLSSDELVERIIGDHRPWHMAIAAALREAHARFGTALLIDCHSMPPLPRHGATQPPQVVLGDRYGRTAPGTLMDRLASVVDAAGLVCARNSPYAGGHTLERQAMPARGIHAIQVEVDRSLYLDSALREPGDGLRSMRRLLAAMVAAMVEELSTPLHRAAE</sequence>
<proteinExistence type="predicted"/>
<dbReference type="Pfam" id="PF05013">
    <property type="entry name" value="FGase"/>
    <property type="match status" value="1"/>
</dbReference>
<dbReference type="Gene3D" id="3.40.630.40">
    <property type="entry name" value="Zn-dependent exopeptidases"/>
    <property type="match status" value="1"/>
</dbReference>
<gene>
    <name evidence="1" type="ORF">SAMN06295912_102101</name>
</gene>